<protein>
    <submittedName>
        <fullName evidence="2">Glycosyltransferase EpsD</fullName>
        <ecNumber evidence="2">2.4.-.-</ecNumber>
    </submittedName>
</protein>
<dbReference type="Gene3D" id="3.40.50.2000">
    <property type="entry name" value="Glycogen Phosphorylase B"/>
    <property type="match status" value="2"/>
</dbReference>
<dbReference type="EC" id="2.4.-.-" evidence="2"/>
<dbReference type="PANTHER" id="PTHR12526">
    <property type="entry name" value="GLYCOSYLTRANSFERASE"/>
    <property type="match status" value="1"/>
</dbReference>
<feature type="domain" description="Glycosyltransferase subfamily 4-like N-terminal" evidence="1">
    <location>
        <begin position="37"/>
        <end position="189"/>
    </location>
</feature>
<dbReference type="SUPFAM" id="SSF53756">
    <property type="entry name" value="UDP-Glycosyltransferase/glycogen phosphorylase"/>
    <property type="match status" value="1"/>
</dbReference>
<dbReference type="Proteomes" id="UP000319817">
    <property type="component" value="Chromosome"/>
</dbReference>
<keyword evidence="2" id="KW-0328">Glycosyltransferase</keyword>
<dbReference type="RefSeq" id="WP_145417127.1">
    <property type="nucleotide sequence ID" value="NZ_CP036526.1"/>
</dbReference>
<organism evidence="2 3">
    <name type="scientific">Stieleria marina</name>
    <dbReference type="NCBI Taxonomy" id="1930275"/>
    <lineage>
        <taxon>Bacteria</taxon>
        <taxon>Pseudomonadati</taxon>
        <taxon>Planctomycetota</taxon>
        <taxon>Planctomycetia</taxon>
        <taxon>Pirellulales</taxon>
        <taxon>Pirellulaceae</taxon>
        <taxon>Stieleria</taxon>
    </lineage>
</organism>
<accession>A0A517NR35</accession>
<reference evidence="2 3" key="1">
    <citation type="submission" date="2019-02" db="EMBL/GenBank/DDBJ databases">
        <title>Deep-cultivation of Planctomycetes and their phenomic and genomic characterization uncovers novel biology.</title>
        <authorList>
            <person name="Wiegand S."/>
            <person name="Jogler M."/>
            <person name="Boedeker C."/>
            <person name="Pinto D."/>
            <person name="Vollmers J."/>
            <person name="Rivas-Marin E."/>
            <person name="Kohn T."/>
            <person name="Peeters S.H."/>
            <person name="Heuer A."/>
            <person name="Rast P."/>
            <person name="Oberbeckmann S."/>
            <person name="Bunk B."/>
            <person name="Jeske O."/>
            <person name="Meyerdierks A."/>
            <person name="Storesund J.E."/>
            <person name="Kallscheuer N."/>
            <person name="Luecker S."/>
            <person name="Lage O.M."/>
            <person name="Pohl T."/>
            <person name="Merkel B.J."/>
            <person name="Hornburger P."/>
            <person name="Mueller R.-W."/>
            <person name="Bruemmer F."/>
            <person name="Labrenz M."/>
            <person name="Spormann A.M."/>
            <person name="Op den Camp H."/>
            <person name="Overmann J."/>
            <person name="Amann R."/>
            <person name="Jetten M.S.M."/>
            <person name="Mascher T."/>
            <person name="Medema M.H."/>
            <person name="Devos D.P."/>
            <person name="Kaster A.-K."/>
            <person name="Ovreas L."/>
            <person name="Rohde M."/>
            <person name="Galperin M.Y."/>
            <person name="Jogler C."/>
        </authorList>
    </citation>
    <scope>NUCLEOTIDE SEQUENCE [LARGE SCALE GENOMIC DNA]</scope>
    <source>
        <strain evidence="2 3">K23_9</strain>
    </source>
</reference>
<dbReference type="PANTHER" id="PTHR12526:SF636">
    <property type="entry name" value="BLL3647 PROTEIN"/>
    <property type="match status" value="1"/>
</dbReference>
<dbReference type="Pfam" id="PF13439">
    <property type="entry name" value="Glyco_transf_4"/>
    <property type="match status" value="1"/>
</dbReference>
<dbReference type="GO" id="GO:0016757">
    <property type="term" value="F:glycosyltransferase activity"/>
    <property type="evidence" value="ECO:0007669"/>
    <property type="project" value="UniProtKB-KW"/>
</dbReference>
<dbReference type="EMBL" id="CP036526">
    <property type="protein sequence ID" value="QDT09589.1"/>
    <property type="molecule type" value="Genomic_DNA"/>
</dbReference>
<evidence type="ECO:0000259" key="1">
    <source>
        <dbReference type="Pfam" id="PF13439"/>
    </source>
</evidence>
<proteinExistence type="predicted"/>
<sequence length="386" mass="42549">MSTNTHLNSAVAFAAPIVVPPTTLRVLQVVNGQYYAGAGRVQDLLAMHLPEFNCESDFVCVKPDVFPAKRQSQRSKLHEIPLPHPWSKPAIAQIADVVNNGDYDVIHCHTPRSSWAALSAGQLTGRPVVHTMHDVFFSLGGNITKRLQNRYSIARLRDADFVTTVSPESMRLAEELDLGKTRRMIANGVPKASPPIERTRPAKEWTLGIVGLIRPCKGIEILIRGVGELRDRGCDVKLVVVGTFYENEYEHEINELVSSLDAERLIEFVGFTSDVPAQLRRLDLFVMPSVGPEGLPMVLLEAMAHGLPAIGSDVPGISDTIRHGRDGLIFPNRDHAKLADAVESFIDGRADYLQMSRTVQARHAAEFSASRMAGEFADVYREVSRG</sequence>
<evidence type="ECO:0000313" key="2">
    <source>
        <dbReference type="EMBL" id="QDT09589.1"/>
    </source>
</evidence>
<keyword evidence="2" id="KW-0808">Transferase</keyword>
<dbReference type="AlphaFoldDB" id="A0A517NR35"/>
<dbReference type="InterPro" id="IPR028098">
    <property type="entry name" value="Glyco_trans_4-like_N"/>
</dbReference>
<dbReference type="OrthoDB" id="9775208at2"/>
<evidence type="ECO:0000313" key="3">
    <source>
        <dbReference type="Proteomes" id="UP000319817"/>
    </source>
</evidence>
<name>A0A517NR35_9BACT</name>
<gene>
    <name evidence="2" type="primary">epsD_2</name>
    <name evidence="2" type="ORF">K239x_15350</name>
</gene>
<dbReference type="Pfam" id="PF13692">
    <property type="entry name" value="Glyco_trans_1_4"/>
    <property type="match status" value="1"/>
</dbReference>
<keyword evidence="3" id="KW-1185">Reference proteome</keyword>